<protein>
    <recommendedName>
        <fullName evidence="7">Fibronectin type-III domain-containing protein</fullName>
    </recommendedName>
</protein>
<evidence type="ECO:0000256" key="1">
    <source>
        <dbReference type="ARBA" id="ARBA00004613"/>
    </source>
</evidence>
<keyword evidence="4" id="KW-0677">Repeat</keyword>
<evidence type="ECO:0000256" key="5">
    <source>
        <dbReference type="ARBA" id="ARBA00022837"/>
    </source>
</evidence>
<feature type="signal peptide" evidence="6">
    <location>
        <begin position="1"/>
        <end position="26"/>
    </location>
</feature>
<evidence type="ECO:0000313" key="8">
    <source>
        <dbReference type="EMBL" id="OGG87318.1"/>
    </source>
</evidence>
<dbReference type="SUPFAM" id="SSF49363">
    <property type="entry name" value="Purple acid phosphatase, N-terminal domain"/>
    <property type="match status" value="1"/>
</dbReference>
<evidence type="ECO:0000256" key="3">
    <source>
        <dbReference type="ARBA" id="ARBA00022729"/>
    </source>
</evidence>
<dbReference type="InterPro" id="IPR059100">
    <property type="entry name" value="TSP3_bac"/>
</dbReference>
<sequence>MFKIIKFLLIIAILFSSISYIPAATAQVYIYNIEVFDMQNGSAKIYWETIEPTQARVYLGESPNNLDKFYFYSQFDSAHIVAFMGLQKNVTYYFKIVAINKAGGIMESFLQTFSTKNMVDTVAPEFSNSQVMQTTKDAAMVSWTTNEETKAEIFYGAREYDLNKKAGYGAYNKYHEIFLYNLTPETYYFVKIIAEDRGKNKQISFLNFKTAQTLDKNTALKIYQIEPANFDGELVHQNKVTLKWKTNFMAKSKIHYGLESGKYSKHADVLKDSHALEHEFTIEALEPNTTYYYKIEVYDSFYGKKAESGELTFTTSAFSVPVPQIKGVQSGSEYLDSDNDGLSDAYEYEIGTDPFKQDSDGDGYNDGNEMKHGWDPNVFGSSYDTRLQASNYYLPKRAYQYRLEKDRELRIYVNNRLGNPDVASKNWRILSDAYIYGGYPVEAIAAAIKHGGKTVHPTIPWSVWKNTSVYQQYINQ</sequence>
<evidence type="ECO:0000313" key="9">
    <source>
        <dbReference type="Proteomes" id="UP000179136"/>
    </source>
</evidence>
<dbReference type="InterPro" id="IPR015914">
    <property type="entry name" value="PAPs_N"/>
</dbReference>
<evidence type="ECO:0000256" key="2">
    <source>
        <dbReference type="ARBA" id="ARBA00022525"/>
    </source>
</evidence>
<dbReference type="AlphaFoldDB" id="A0A1F6FN85"/>
<organism evidence="8 9">
    <name type="scientific">Candidatus Kuenenbacteria bacterium RIFCSPHIGHO2_02_FULL_39_13</name>
    <dbReference type="NCBI Taxonomy" id="1798561"/>
    <lineage>
        <taxon>Bacteria</taxon>
        <taxon>Candidatus Kueneniibacteriota</taxon>
    </lineage>
</organism>
<dbReference type="Pfam" id="PF16656">
    <property type="entry name" value="Pur_ac_phosph_N"/>
    <property type="match status" value="1"/>
</dbReference>
<evidence type="ECO:0000256" key="4">
    <source>
        <dbReference type="ARBA" id="ARBA00022737"/>
    </source>
</evidence>
<dbReference type="InterPro" id="IPR008963">
    <property type="entry name" value="Purple_acid_Pase-like_N"/>
</dbReference>
<dbReference type="STRING" id="1798561.A3B87_01785"/>
<dbReference type="InterPro" id="IPR050991">
    <property type="entry name" value="ECM_Regulatory_Proteins"/>
</dbReference>
<keyword evidence="3 6" id="KW-0732">Signal</keyword>
<dbReference type="GO" id="GO:0046872">
    <property type="term" value="F:metal ion binding"/>
    <property type="evidence" value="ECO:0007669"/>
    <property type="project" value="InterPro"/>
</dbReference>
<feature type="domain" description="Fibronectin type-III" evidence="7">
    <location>
        <begin position="27"/>
        <end position="105"/>
    </location>
</feature>
<evidence type="ECO:0000259" key="7">
    <source>
        <dbReference type="SMART" id="SM00060"/>
    </source>
</evidence>
<dbReference type="Gene3D" id="2.60.40.380">
    <property type="entry name" value="Purple acid phosphatase-like, N-terminal"/>
    <property type="match status" value="1"/>
</dbReference>
<accession>A0A1F6FN85</accession>
<proteinExistence type="predicted"/>
<feature type="domain" description="Fibronectin type-III" evidence="7">
    <location>
        <begin position="123"/>
        <end position="200"/>
    </location>
</feature>
<reference evidence="8 9" key="1">
    <citation type="journal article" date="2016" name="Nat. Commun.">
        <title>Thousands of microbial genomes shed light on interconnected biogeochemical processes in an aquifer system.</title>
        <authorList>
            <person name="Anantharaman K."/>
            <person name="Brown C.T."/>
            <person name="Hug L.A."/>
            <person name="Sharon I."/>
            <person name="Castelle C.J."/>
            <person name="Probst A.J."/>
            <person name="Thomas B.C."/>
            <person name="Singh A."/>
            <person name="Wilkins M.J."/>
            <person name="Karaoz U."/>
            <person name="Brodie E.L."/>
            <person name="Williams K.H."/>
            <person name="Hubbard S.S."/>
            <person name="Banfield J.F."/>
        </authorList>
    </citation>
    <scope>NUCLEOTIDE SEQUENCE [LARGE SCALE GENOMIC DNA]</scope>
</reference>
<dbReference type="SUPFAM" id="SSF49265">
    <property type="entry name" value="Fibronectin type III"/>
    <property type="match status" value="1"/>
</dbReference>
<gene>
    <name evidence="8" type="ORF">A3B87_01785</name>
</gene>
<dbReference type="Pfam" id="PF18884">
    <property type="entry name" value="TSP3_bac"/>
    <property type="match status" value="2"/>
</dbReference>
<dbReference type="CDD" id="cd00063">
    <property type="entry name" value="FN3"/>
    <property type="match status" value="1"/>
</dbReference>
<dbReference type="InterPro" id="IPR003961">
    <property type="entry name" value="FN3_dom"/>
</dbReference>
<comment type="caution">
    <text evidence="8">The sequence shown here is derived from an EMBL/GenBank/DDBJ whole genome shotgun (WGS) entry which is preliminary data.</text>
</comment>
<name>A0A1F6FN85_9BACT</name>
<dbReference type="PANTHER" id="PTHR46708:SF2">
    <property type="entry name" value="FIBRONECTIN TYPE-III DOMAIN-CONTAINING PROTEIN"/>
    <property type="match status" value="1"/>
</dbReference>
<keyword evidence="2" id="KW-0964">Secreted</keyword>
<comment type="subcellular location">
    <subcellularLocation>
        <location evidence="1">Secreted</location>
    </subcellularLocation>
</comment>
<dbReference type="InterPro" id="IPR036116">
    <property type="entry name" value="FN3_sf"/>
</dbReference>
<dbReference type="SMART" id="SM00060">
    <property type="entry name" value="FN3"/>
    <property type="match status" value="3"/>
</dbReference>
<dbReference type="Proteomes" id="UP000179136">
    <property type="component" value="Unassembled WGS sequence"/>
</dbReference>
<dbReference type="EMBL" id="MFMW01000016">
    <property type="protein sequence ID" value="OGG87318.1"/>
    <property type="molecule type" value="Genomic_DNA"/>
</dbReference>
<dbReference type="GO" id="GO:0003993">
    <property type="term" value="F:acid phosphatase activity"/>
    <property type="evidence" value="ECO:0007669"/>
    <property type="project" value="InterPro"/>
</dbReference>
<keyword evidence="5" id="KW-0106">Calcium</keyword>
<feature type="domain" description="Fibronectin type-III" evidence="7">
    <location>
        <begin position="224"/>
        <end position="305"/>
    </location>
</feature>
<feature type="chain" id="PRO_5009524404" description="Fibronectin type-III domain-containing protein" evidence="6">
    <location>
        <begin position="27"/>
        <end position="476"/>
    </location>
</feature>
<evidence type="ECO:0000256" key="6">
    <source>
        <dbReference type="SAM" id="SignalP"/>
    </source>
</evidence>
<dbReference type="PANTHER" id="PTHR46708">
    <property type="entry name" value="TENASCIN"/>
    <property type="match status" value="1"/>
</dbReference>